<comment type="similarity">
    <text evidence="1 5">Belongs to the short-chain dehydrogenases/reductases (SDR) family.</text>
</comment>
<dbReference type="Gene3D" id="3.40.50.720">
    <property type="entry name" value="NAD(P)-binding Rossmann-like Domain"/>
    <property type="match status" value="1"/>
</dbReference>
<dbReference type="GO" id="GO:0018498">
    <property type="term" value="F:2,3-dihydroxy-2,3-dihydro-phenylpropionate dehydrogenase activity"/>
    <property type="evidence" value="ECO:0007669"/>
    <property type="project" value="UniProtKB-EC"/>
</dbReference>
<accession>A0ABW3VFK5</accession>
<gene>
    <name evidence="6" type="primary">hcaB</name>
    <name evidence="6" type="ORF">ACFQ34_12270</name>
</gene>
<proteinExistence type="inferred from homology"/>
<dbReference type="Proteomes" id="UP001597182">
    <property type="component" value="Unassembled WGS sequence"/>
</dbReference>
<dbReference type="NCBIfam" id="NF004849">
    <property type="entry name" value="PRK06200.1"/>
    <property type="match status" value="1"/>
</dbReference>
<reference evidence="7" key="1">
    <citation type="journal article" date="2019" name="Int. J. Syst. Evol. Microbiol.">
        <title>The Global Catalogue of Microorganisms (GCM) 10K type strain sequencing project: providing services to taxonomists for standard genome sequencing and annotation.</title>
        <authorList>
            <consortium name="The Broad Institute Genomics Platform"/>
            <consortium name="The Broad Institute Genome Sequencing Center for Infectious Disease"/>
            <person name="Wu L."/>
            <person name="Ma J."/>
        </authorList>
    </citation>
    <scope>NUCLEOTIDE SEQUENCE [LARGE SCALE GENOMIC DNA]</scope>
    <source>
        <strain evidence="7">CCUG 49018</strain>
    </source>
</reference>
<evidence type="ECO:0000256" key="1">
    <source>
        <dbReference type="ARBA" id="ARBA00006484"/>
    </source>
</evidence>
<dbReference type="SUPFAM" id="SSF51735">
    <property type="entry name" value="NAD(P)-binding Rossmann-fold domains"/>
    <property type="match status" value="1"/>
</dbReference>
<dbReference type="PRINTS" id="PR00081">
    <property type="entry name" value="GDHRDH"/>
</dbReference>
<dbReference type="InterPro" id="IPR002347">
    <property type="entry name" value="SDR_fam"/>
</dbReference>
<protein>
    <submittedName>
        <fullName evidence="6">3-(Cis-5,6-dihydroxycyclohexa-1, 3-dien-1-yl)propanoate dehydrogenase</fullName>
        <ecNumber evidence="6">1.3.1.87</ecNumber>
    </submittedName>
</protein>
<organism evidence="6 7">
    <name type="scientific">Pseudonocardia benzenivorans</name>
    <dbReference type="NCBI Taxonomy" id="228005"/>
    <lineage>
        <taxon>Bacteria</taxon>
        <taxon>Bacillati</taxon>
        <taxon>Actinomycetota</taxon>
        <taxon>Actinomycetes</taxon>
        <taxon>Pseudonocardiales</taxon>
        <taxon>Pseudonocardiaceae</taxon>
        <taxon>Pseudonocardia</taxon>
    </lineage>
</organism>
<dbReference type="PANTHER" id="PTHR43943:SF17">
    <property type="entry name" value="3-PHENYLPROPIONATE-DIHYDRODIOL_CINNAMIC ACID-DIHYDRODIOL DEHYDROGENASE"/>
    <property type="match status" value="1"/>
</dbReference>
<dbReference type="EC" id="1.3.1.87" evidence="6"/>
<keyword evidence="3 6" id="KW-0560">Oxidoreductase</keyword>
<evidence type="ECO:0000313" key="6">
    <source>
        <dbReference type="EMBL" id="MFD1234061.1"/>
    </source>
</evidence>
<keyword evidence="7" id="KW-1185">Reference proteome</keyword>
<evidence type="ECO:0000256" key="3">
    <source>
        <dbReference type="ARBA" id="ARBA00023002"/>
    </source>
</evidence>
<dbReference type="PROSITE" id="PS00061">
    <property type="entry name" value="ADH_SHORT"/>
    <property type="match status" value="1"/>
</dbReference>
<comment type="caution">
    <text evidence="6">The sequence shown here is derived from an EMBL/GenBank/DDBJ whole genome shotgun (WGS) entry which is preliminary data.</text>
</comment>
<dbReference type="InterPro" id="IPR020904">
    <property type="entry name" value="Sc_DH/Rdtase_CS"/>
</dbReference>
<dbReference type="InterPro" id="IPR036291">
    <property type="entry name" value="NAD(P)-bd_dom_sf"/>
</dbReference>
<evidence type="ECO:0000256" key="4">
    <source>
        <dbReference type="ARBA" id="ARBA00023027"/>
    </source>
</evidence>
<dbReference type="PANTHER" id="PTHR43943">
    <property type="entry name" value="DEHYDROGENASE/REDUCTASE (SDR FAMILY) MEMBER 4"/>
    <property type="match status" value="1"/>
</dbReference>
<dbReference type="Pfam" id="PF00106">
    <property type="entry name" value="adh_short"/>
    <property type="match status" value="1"/>
</dbReference>
<evidence type="ECO:0000256" key="5">
    <source>
        <dbReference type="RuleBase" id="RU000363"/>
    </source>
</evidence>
<keyword evidence="4" id="KW-0520">NAD</keyword>
<evidence type="ECO:0000313" key="7">
    <source>
        <dbReference type="Proteomes" id="UP001597182"/>
    </source>
</evidence>
<keyword evidence="2" id="KW-0058">Aromatic hydrocarbons catabolism</keyword>
<dbReference type="PRINTS" id="PR00080">
    <property type="entry name" value="SDRFAMILY"/>
</dbReference>
<dbReference type="EMBL" id="JBHTMB010000107">
    <property type="protein sequence ID" value="MFD1234061.1"/>
    <property type="molecule type" value="Genomic_DNA"/>
</dbReference>
<dbReference type="RefSeq" id="WP_379652946.1">
    <property type="nucleotide sequence ID" value="NZ_JBHTMB010000107.1"/>
</dbReference>
<evidence type="ECO:0000256" key="2">
    <source>
        <dbReference type="ARBA" id="ARBA00022797"/>
    </source>
</evidence>
<sequence length="281" mass="28911">MGWLDDRVALVTGGGSGIGFAVVERFLQEGARVVVLERSPVEPAAWGDHANRVRVLRGDVTVYGDNVRAVDTAVAEFGQLDVLVANVGIHDSFVRLVDLEPDKLAAAFDEIFDINVKAYLLAARAAVRALAATRGTMIFTVSNAGLYPGGGGPLYTASKHAVTGIVRQLAHELAPAIRVNGVAPAGTVTALRGPAALGQDRTGLFTDAEAAVRSIRATKPLDIAPTGADHAGLYVLLASRENSPAITGEILSSDGGLGARGLGAIAGGYDLLDALLPAGDS</sequence>
<name>A0ABW3VFK5_9PSEU</name>